<accession>A0ABX7U4Q6</accession>
<reference evidence="2 3" key="1">
    <citation type="submission" date="2021-03" db="EMBL/GenBank/DDBJ databases">
        <title>Complete genome sequence of Streptomyces cyanogenus S136, producer of anticancer angucycline landomycin A.</title>
        <authorList>
            <person name="Hrab P."/>
            <person name="Ruckert C."/>
            <person name="Busche T."/>
            <person name="Ostash I."/>
            <person name="Kalinowski J."/>
            <person name="Fedorenko V."/>
            <person name="Yushchuk O."/>
            <person name="Ostash B."/>
        </authorList>
    </citation>
    <scope>NUCLEOTIDE SEQUENCE [LARGE SCALE GENOMIC DNA]</scope>
    <source>
        <strain evidence="2 3">S136</strain>
    </source>
</reference>
<keyword evidence="3" id="KW-1185">Reference proteome</keyword>
<dbReference type="EMBL" id="CP071839">
    <property type="protein sequence ID" value="QTE03094.1"/>
    <property type="molecule type" value="Genomic_DNA"/>
</dbReference>
<feature type="region of interest" description="Disordered" evidence="1">
    <location>
        <begin position="84"/>
        <end position="115"/>
    </location>
</feature>
<evidence type="ECO:0000256" key="1">
    <source>
        <dbReference type="SAM" id="MobiDB-lite"/>
    </source>
</evidence>
<protein>
    <submittedName>
        <fullName evidence="2">Uncharacterized protein</fullName>
    </submittedName>
</protein>
<dbReference type="Proteomes" id="UP000663908">
    <property type="component" value="Chromosome"/>
</dbReference>
<organism evidence="2 3">
    <name type="scientific">Streptomyces cyanogenus</name>
    <dbReference type="NCBI Taxonomy" id="80860"/>
    <lineage>
        <taxon>Bacteria</taxon>
        <taxon>Bacillati</taxon>
        <taxon>Actinomycetota</taxon>
        <taxon>Actinomycetes</taxon>
        <taxon>Kitasatosporales</taxon>
        <taxon>Streptomycetaceae</taxon>
        <taxon>Streptomyces</taxon>
    </lineage>
</organism>
<evidence type="ECO:0000313" key="3">
    <source>
        <dbReference type="Proteomes" id="UP000663908"/>
    </source>
</evidence>
<gene>
    <name evidence="2" type="ORF">S1361_37510</name>
</gene>
<name>A0ABX7U4Q6_STRCY</name>
<proteinExistence type="predicted"/>
<dbReference type="RefSeq" id="WP_243769457.1">
    <property type="nucleotide sequence ID" value="NZ_CP071839.1"/>
</dbReference>
<evidence type="ECO:0000313" key="2">
    <source>
        <dbReference type="EMBL" id="QTE03094.1"/>
    </source>
</evidence>
<sequence length="115" mass="12436">MLFVGLTLYELASARADALTAFALDWRLPRGADWHRECHLLRAHLATGADPAALTHDTQLAGGKTGSWLHRHLATWQTLHPGQQRLMTSLGLTPDTHPLSPSTEPAAPSPRASSS</sequence>
<feature type="compositionally biased region" description="Low complexity" evidence="1">
    <location>
        <begin position="98"/>
        <end position="115"/>
    </location>
</feature>